<feature type="transmembrane region" description="Helical" evidence="1">
    <location>
        <begin position="122"/>
        <end position="141"/>
    </location>
</feature>
<dbReference type="EMBL" id="CP000023">
    <property type="protein sequence ID" value="AAV60987.1"/>
    <property type="molecule type" value="Genomic_DNA"/>
</dbReference>
<organism evidence="2 3">
    <name type="scientific">Streptococcus thermophilus (strain ATCC BAA-250 / LMG 18311)</name>
    <dbReference type="NCBI Taxonomy" id="264199"/>
    <lineage>
        <taxon>Bacteria</taxon>
        <taxon>Bacillati</taxon>
        <taxon>Bacillota</taxon>
        <taxon>Bacilli</taxon>
        <taxon>Lactobacillales</taxon>
        <taxon>Streptococcaceae</taxon>
        <taxon>Streptococcus</taxon>
    </lineage>
</organism>
<feature type="transmembrane region" description="Helical" evidence="1">
    <location>
        <begin position="6"/>
        <end position="30"/>
    </location>
</feature>
<proteinExistence type="predicted"/>
<evidence type="ECO:0000313" key="2">
    <source>
        <dbReference type="EMBL" id="AAV60987.1"/>
    </source>
</evidence>
<accession>Q5M3M5</accession>
<keyword evidence="1" id="KW-0472">Membrane</keyword>
<reference evidence="2 3" key="1">
    <citation type="journal article" date="2004" name="Nat. Biotechnol.">
        <title>Complete sequence and comparative genome analysis of the dairy bacterium Streptococcus thermophilus.</title>
        <authorList>
            <person name="Bolotin A."/>
            <person name="Quinquis B."/>
            <person name="Renault P."/>
            <person name="Sorokin A."/>
            <person name="Ehrlich S.D."/>
            <person name="Kulakauskas S."/>
            <person name="Lapidus A."/>
            <person name="Goltsman E."/>
            <person name="Mazur M."/>
            <person name="Pusch G.D."/>
            <person name="Fonstein M."/>
            <person name="Overbeek R."/>
            <person name="Kyprides N."/>
            <person name="Purnelle B."/>
            <person name="Prozzi D."/>
            <person name="Ngui K."/>
            <person name="Masuy D."/>
            <person name="Hancy F."/>
            <person name="Burteau S."/>
            <person name="Boutry M."/>
            <person name="Delcour J."/>
            <person name="Goffeau A."/>
            <person name="Hols P."/>
        </authorList>
    </citation>
    <scope>NUCLEOTIDE SEQUENCE [LARGE SCALE GENOMIC DNA]</scope>
    <source>
        <strain evidence="3">ATCC BAA-250 / LMG 18311</strain>
    </source>
</reference>
<dbReference type="InterPro" id="IPR010699">
    <property type="entry name" value="DUF1275"/>
</dbReference>
<dbReference type="HOGENOM" id="CLU_1721395_0_0_9"/>
<dbReference type="STRING" id="264199.stu1370"/>
<keyword evidence="3" id="KW-1185">Reference proteome</keyword>
<gene>
    <name evidence="2" type="ordered locus">stu1370</name>
</gene>
<name>Q5M3M5_STRT2</name>
<dbReference type="Proteomes" id="UP000001170">
    <property type="component" value="Chromosome"/>
</dbReference>
<sequence length="179" mass="20397">MLTGVVVACTITCCDVFLFFSIGFLFGMWFKDHRKNAYCRVHGLLPLCVMTAILPFLWPNALIELPIIAFSAGVMMKTFTSSQIENHPFVIFMTSGNYRRMLTALYYVIQGSKDQKEYRCQAVNYGFVVGSFVLGAVVSALLMRFIYIKSIWLITLSLFTIMVYYSSEVKRLGLKKTNL</sequence>
<keyword evidence="1" id="KW-0812">Transmembrane</keyword>
<feature type="transmembrane region" description="Helical" evidence="1">
    <location>
        <begin position="147"/>
        <end position="166"/>
    </location>
</feature>
<evidence type="ECO:0000256" key="1">
    <source>
        <dbReference type="SAM" id="Phobius"/>
    </source>
</evidence>
<evidence type="ECO:0000313" key="3">
    <source>
        <dbReference type="Proteomes" id="UP000001170"/>
    </source>
</evidence>
<keyword evidence="1" id="KW-1133">Transmembrane helix</keyword>
<dbReference type="Pfam" id="PF06912">
    <property type="entry name" value="DUF1275"/>
    <property type="match status" value="1"/>
</dbReference>
<protein>
    <submittedName>
        <fullName evidence="2">Hypothetical, predicted membrane protein (TMS5)</fullName>
    </submittedName>
</protein>
<dbReference type="KEGG" id="stl:stu1370"/>
<dbReference type="AlphaFoldDB" id="Q5M3M5"/>